<evidence type="ECO:0000256" key="6">
    <source>
        <dbReference type="ARBA" id="ARBA00023004"/>
    </source>
</evidence>
<dbReference type="AlphaFoldDB" id="A0AAN6GDI4"/>
<name>A0AAN6GDI4_9BASI</name>
<dbReference type="InterPro" id="IPR000511">
    <property type="entry name" value="Holocyt_c/c1_synthase"/>
</dbReference>
<gene>
    <name evidence="12" type="primary">CYC3</name>
    <name evidence="12" type="ORF">OC842_004823</name>
</gene>
<sequence length="396" mass="41796">MLLDSWHAVFSAPTAATSRPAAGRPGFGTPTPLSGGALPKDHPPVPSFSSLEPPPGCPMHQGDGGSRVRSGSMAPSSSAPSRSSSSEQSFAKAAAAFSSEPSSSSSSSGSRSWSETLNPLNMMPSLSNSRASEKQKVVLATDRTVSTIPRSGASAPPGASPYDAPAASNSSSSSSSSSSRSSSSSGGPAKCPVDHGAGAAAGGAAPAAAESKDGQFWEYPSPQQFYNALLRKGWETPEEHVEMMVLIHNWLNEAAWQEVLEWERLAGVDPSKVELARFQGKPGTLSPKARIYNLLGQVMPSRFQSDPPFDRHDWIVRRPPAPGSSTSQEVRYIIDYYSVPESEQANAADEPEFVLDIRPALDSVGSAWVRVQKTWDEWAAAKGEGTGQQEQGRPVS</sequence>
<evidence type="ECO:0000256" key="1">
    <source>
        <dbReference type="ARBA" id="ARBA00004273"/>
    </source>
</evidence>
<evidence type="ECO:0000256" key="2">
    <source>
        <dbReference type="ARBA" id="ARBA00007255"/>
    </source>
</evidence>
<dbReference type="PROSITE" id="PS00822">
    <property type="entry name" value="CYTO_HEME_LYASE_2"/>
    <property type="match status" value="1"/>
</dbReference>
<protein>
    <recommendedName>
        <fullName evidence="10">Holocytochrome c-type synthase</fullName>
        <ecNumber evidence="10">4.4.1.17</ecNumber>
    </recommendedName>
</protein>
<evidence type="ECO:0000256" key="5">
    <source>
        <dbReference type="ARBA" id="ARBA00022792"/>
    </source>
</evidence>
<keyword evidence="9 10" id="KW-0456">Lyase</keyword>
<comment type="catalytic activity">
    <reaction evidence="10">
        <text>holo-[cytochrome c] = apo-[cytochrome c] + heme b</text>
        <dbReference type="Rhea" id="RHEA:22648"/>
        <dbReference type="Rhea" id="RHEA-COMP:10725"/>
        <dbReference type="Rhea" id="RHEA-COMP:10726"/>
        <dbReference type="ChEBI" id="CHEBI:29950"/>
        <dbReference type="ChEBI" id="CHEBI:60344"/>
        <dbReference type="ChEBI" id="CHEBI:83739"/>
        <dbReference type="EC" id="4.4.1.17"/>
    </reaction>
</comment>
<evidence type="ECO:0000256" key="8">
    <source>
        <dbReference type="ARBA" id="ARBA00023136"/>
    </source>
</evidence>
<keyword evidence="6 10" id="KW-0408">Iron</keyword>
<evidence type="ECO:0000256" key="9">
    <source>
        <dbReference type="ARBA" id="ARBA00023239"/>
    </source>
</evidence>
<evidence type="ECO:0000313" key="12">
    <source>
        <dbReference type="EMBL" id="KAK0527599.1"/>
    </source>
</evidence>
<dbReference type="Pfam" id="PF01265">
    <property type="entry name" value="Cyto_heme_lyase"/>
    <property type="match status" value="3"/>
</dbReference>
<keyword evidence="5 10" id="KW-0999">Mitochondrion inner membrane</keyword>
<feature type="compositionally biased region" description="Low complexity" evidence="11">
    <location>
        <begin position="168"/>
        <end position="185"/>
    </location>
</feature>
<evidence type="ECO:0000256" key="4">
    <source>
        <dbReference type="ARBA" id="ARBA00022723"/>
    </source>
</evidence>
<dbReference type="EC" id="4.4.1.17" evidence="10"/>
<dbReference type="GO" id="GO:0005743">
    <property type="term" value="C:mitochondrial inner membrane"/>
    <property type="evidence" value="ECO:0007669"/>
    <property type="project" value="UniProtKB-SubCell"/>
</dbReference>
<organism evidence="12 13">
    <name type="scientific">Tilletia horrida</name>
    <dbReference type="NCBI Taxonomy" id="155126"/>
    <lineage>
        <taxon>Eukaryota</taxon>
        <taxon>Fungi</taxon>
        <taxon>Dikarya</taxon>
        <taxon>Basidiomycota</taxon>
        <taxon>Ustilaginomycotina</taxon>
        <taxon>Exobasidiomycetes</taxon>
        <taxon>Tilletiales</taxon>
        <taxon>Tilletiaceae</taxon>
        <taxon>Tilletia</taxon>
    </lineage>
</organism>
<evidence type="ECO:0000256" key="11">
    <source>
        <dbReference type="SAM" id="MobiDB-lite"/>
    </source>
</evidence>
<evidence type="ECO:0000313" key="13">
    <source>
        <dbReference type="Proteomes" id="UP001176521"/>
    </source>
</evidence>
<dbReference type="GO" id="GO:0046872">
    <property type="term" value="F:metal ion binding"/>
    <property type="evidence" value="ECO:0007669"/>
    <property type="project" value="UniProtKB-KW"/>
</dbReference>
<evidence type="ECO:0000256" key="7">
    <source>
        <dbReference type="ARBA" id="ARBA00023128"/>
    </source>
</evidence>
<dbReference type="EMBL" id="JAPDMQ010000305">
    <property type="protein sequence ID" value="KAK0527599.1"/>
    <property type="molecule type" value="Genomic_DNA"/>
</dbReference>
<comment type="similarity">
    <text evidence="2 10">Belongs to the cytochrome c-type heme lyase family.</text>
</comment>
<feature type="compositionally biased region" description="Low complexity" evidence="11">
    <location>
        <begin position="67"/>
        <end position="114"/>
    </location>
</feature>
<keyword evidence="7 10" id="KW-0496">Mitochondrion</keyword>
<accession>A0AAN6GDI4</accession>
<proteinExistence type="inferred from homology"/>
<dbReference type="PANTHER" id="PTHR12743:SF3">
    <property type="entry name" value="HOLOCYTOCHROME-C SYNTHASE"/>
    <property type="match status" value="1"/>
</dbReference>
<keyword evidence="13" id="KW-1185">Reference proteome</keyword>
<feature type="compositionally biased region" description="Low complexity" evidence="11">
    <location>
        <begin position="196"/>
        <end position="206"/>
    </location>
</feature>
<comment type="function">
    <text evidence="10">Lyase that catalyzes the covalent linking of the heme group to the cytochrome C apoprotein to produce the mature functional cytochrome.</text>
</comment>
<dbReference type="PANTHER" id="PTHR12743">
    <property type="entry name" value="CYTOCHROME C1 HEME LYASE"/>
    <property type="match status" value="1"/>
</dbReference>
<evidence type="ECO:0000256" key="3">
    <source>
        <dbReference type="ARBA" id="ARBA00022617"/>
    </source>
</evidence>
<evidence type="ECO:0000256" key="10">
    <source>
        <dbReference type="RuleBase" id="RU363130"/>
    </source>
</evidence>
<dbReference type="Proteomes" id="UP001176521">
    <property type="component" value="Unassembled WGS sequence"/>
</dbReference>
<keyword evidence="4 10" id="KW-0479">Metal-binding</keyword>
<feature type="compositionally biased region" description="Polar residues" evidence="11">
    <location>
        <begin position="115"/>
        <end position="130"/>
    </location>
</feature>
<comment type="subcellular location">
    <subcellularLocation>
        <location evidence="1 10">Mitochondrion inner membrane</location>
    </subcellularLocation>
</comment>
<comment type="caution">
    <text evidence="12">The sequence shown here is derived from an EMBL/GenBank/DDBJ whole genome shotgun (WGS) entry which is preliminary data.</text>
</comment>
<reference evidence="12" key="1">
    <citation type="journal article" date="2023" name="PhytoFront">
        <title>Draft Genome Resources of Seven Strains of Tilletia horrida, Causal Agent of Kernel Smut of Rice.</title>
        <authorList>
            <person name="Khanal S."/>
            <person name="Antony Babu S."/>
            <person name="Zhou X.G."/>
        </authorList>
    </citation>
    <scope>NUCLEOTIDE SEQUENCE</scope>
    <source>
        <strain evidence="12">TX3</strain>
    </source>
</reference>
<dbReference type="PROSITE" id="PS00821">
    <property type="entry name" value="CYTO_HEME_LYASE_1"/>
    <property type="match status" value="1"/>
</dbReference>
<feature type="region of interest" description="Disordered" evidence="11">
    <location>
        <begin position="13"/>
        <end position="206"/>
    </location>
</feature>
<feature type="compositionally biased region" description="Low complexity" evidence="11">
    <location>
        <begin position="13"/>
        <end position="24"/>
    </location>
</feature>
<keyword evidence="3 10" id="KW-0349">Heme</keyword>
<dbReference type="GO" id="GO:0004408">
    <property type="term" value="F:holocytochrome-c synthase activity"/>
    <property type="evidence" value="ECO:0007669"/>
    <property type="project" value="UniProtKB-EC"/>
</dbReference>
<keyword evidence="8 10" id="KW-0472">Membrane</keyword>